<dbReference type="PROSITE" id="PS50102">
    <property type="entry name" value="RRM"/>
    <property type="match status" value="2"/>
</dbReference>
<evidence type="ECO:0000313" key="10">
    <source>
        <dbReference type="Proteomes" id="UP000814176"/>
    </source>
</evidence>
<evidence type="ECO:0000256" key="3">
    <source>
        <dbReference type="ARBA" id="ARBA00022737"/>
    </source>
</evidence>
<dbReference type="SMART" id="SM00360">
    <property type="entry name" value="RRM"/>
    <property type="match status" value="2"/>
</dbReference>
<dbReference type="PANTHER" id="PTHR23003:SF62">
    <property type="entry name" value="SERINE_ARGININE (SR)-TYPE SHUTTLING MRNA BINDING PROTEIN NPL3"/>
    <property type="match status" value="1"/>
</dbReference>
<protein>
    <recommendedName>
        <fullName evidence="8">RRM domain-containing protein</fullName>
    </recommendedName>
</protein>
<dbReference type="InterPro" id="IPR000504">
    <property type="entry name" value="RRM_dom"/>
</dbReference>
<dbReference type="EMBL" id="JADCUA010000001">
    <property type="protein sequence ID" value="KAH9843893.1"/>
    <property type="molecule type" value="Genomic_DNA"/>
</dbReference>
<gene>
    <name evidence="9" type="ORF">C8Q71DRAFT_18139</name>
</gene>
<evidence type="ECO:0000256" key="6">
    <source>
        <dbReference type="PROSITE-ProRule" id="PRU00176"/>
    </source>
</evidence>
<organism evidence="9 10">
    <name type="scientific">Rhodofomes roseus</name>
    <dbReference type="NCBI Taxonomy" id="34475"/>
    <lineage>
        <taxon>Eukaryota</taxon>
        <taxon>Fungi</taxon>
        <taxon>Dikarya</taxon>
        <taxon>Basidiomycota</taxon>
        <taxon>Agaricomycotina</taxon>
        <taxon>Agaricomycetes</taxon>
        <taxon>Polyporales</taxon>
        <taxon>Rhodofomes</taxon>
    </lineage>
</organism>
<dbReference type="InterPro" id="IPR012677">
    <property type="entry name" value="Nucleotide-bd_a/b_plait_sf"/>
</dbReference>
<evidence type="ECO:0000256" key="7">
    <source>
        <dbReference type="SAM" id="MobiDB-lite"/>
    </source>
</evidence>
<keyword evidence="4 6" id="KW-0694">RNA-binding</keyword>
<keyword evidence="2" id="KW-0507">mRNA processing</keyword>
<name>A0ABQ8KXY4_9APHY</name>
<evidence type="ECO:0000313" key="9">
    <source>
        <dbReference type="EMBL" id="KAH9843893.1"/>
    </source>
</evidence>
<dbReference type="PANTHER" id="PTHR23003">
    <property type="entry name" value="RNA RECOGNITION MOTIF RRM DOMAIN CONTAINING PROTEIN"/>
    <property type="match status" value="1"/>
</dbReference>
<comment type="caution">
    <text evidence="9">The sequence shown here is derived from an EMBL/GenBank/DDBJ whole genome shotgun (WGS) entry which is preliminary data.</text>
</comment>
<keyword evidence="3" id="KW-0677">Repeat</keyword>
<feature type="domain" description="RRM" evidence="8">
    <location>
        <begin position="107"/>
        <end position="180"/>
    </location>
</feature>
<dbReference type="Proteomes" id="UP000814176">
    <property type="component" value="Unassembled WGS sequence"/>
</dbReference>
<evidence type="ECO:0000256" key="2">
    <source>
        <dbReference type="ARBA" id="ARBA00022664"/>
    </source>
</evidence>
<keyword evidence="5" id="KW-0539">Nucleus</keyword>
<keyword evidence="10" id="KW-1185">Reference proteome</keyword>
<feature type="domain" description="RRM" evidence="8">
    <location>
        <begin position="5"/>
        <end position="75"/>
    </location>
</feature>
<evidence type="ECO:0000256" key="1">
    <source>
        <dbReference type="ARBA" id="ARBA00004123"/>
    </source>
</evidence>
<dbReference type="SUPFAM" id="SSF54928">
    <property type="entry name" value="RNA-binding domain, RBD"/>
    <property type="match status" value="1"/>
</dbReference>
<evidence type="ECO:0000256" key="5">
    <source>
        <dbReference type="ARBA" id="ARBA00023242"/>
    </source>
</evidence>
<sequence>MAAERRVYFGKMPNDIDEDDLRKHLSIYGPIVDLTLRTGFAIVKFESDKDALDVVSVLAKRRFLGAELHVSLYVPRTKLRDVEHPPAREPRGRQALREYSASVDSRNTVAITYLNREICWQQLKDFARSAGRVAYCEIGKMGRRVGFVKYETKQEADNAIDQLDGKELMNCRVRIVSLDEYATRVRETEPLLQAGRMRSPAAQSTVKQERISPHGTRVARREDSRGRSPARRITCRSGDPRTDRDMQIAFEEQVDPVEPGELAENNKENETPGTGNVEASPVW</sequence>
<comment type="subcellular location">
    <subcellularLocation>
        <location evidence="1">Nucleus</location>
    </subcellularLocation>
</comment>
<dbReference type="RefSeq" id="XP_047784703.1">
    <property type="nucleotide sequence ID" value="XM_047916811.1"/>
</dbReference>
<dbReference type="Gene3D" id="3.30.70.330">
    <property type="match status" value="2"/>
</dbReference>
<proteinExistence type="predicted"/>
<dbReference type="CDD" id="cd00590">
    <property type="entry name" value="RRM_SF"/>
    <property type="match status" value="1"/>
</dbReference>
<dbReference type="InterPro" id="IPR035979">
    <property type="entry name" value="RBD_domain_sf"/>
</dbReference>
<evidence type="ECO:0000259" key="8">
    <source>
        <dbReference type="PROSITE" id="PS50102"/>
    </source>
</evidence>
<dbReference type="Pfam" id="PF00076">
    <property type="entry name" value="RRM_1"/>
    <property type="match status" value="2"/>
</dbReference>
<evidence type="ECO:0000256" key="4">
    <source>
        <dbReference type="ARBA" id="ARBA00022884"/>
    </source>
</evidence>
<dbReference type="GeneID" id="71997543"/>
<feature type="region of interest" description="Disordered" evidence="7">
    <location>
        <begin position="195"/>
        <end position="283"/>
    </location>
</feature>
<dbReference type="InterPro" id="IPR050374">
    <property type="entry name" value="RRT5_SRSF_SR"/>
</dbReference>
<reference evidence="9 10" key="1">
    <citation type="journal article" date="2021" name="Environ. Microbiol.">
        <title>Gene family expansions and transcriptome signatures uncover fungal adaptations to wood decay.</title>
        <authorList>
            <person name="Hage H."/>
            <person name="Miyauchi S."/>
            <person name="Viragh M."/>
            <person name="Drula E."/>
            <person name="Min B."/>
            <person name="Chaduli D."/>
            <person name="Navarro D."/>
            <person name="Favel A."/>
            <person name="Norest M."/>
            <person name="Lesage-Meessen L."/>
            <person name="Balint B."/>
            <person name="Merenyi Z."/>
            <person name="de Eugenio L."/>
            <person name="Morin E."/>
            <person name="Martinez A.T."/>
            <person name="Baldrian P."/>
            <person name="Stursova M."/>
            <person name="Martinez M.J."/>
            <person name="Novotny C."/>
            <person name="Magnuson J.K."/>
            <person name="Spatafora J.W."/>
            <person name="Maurice S."/>
            <person name="Pangilinan J."/>
            <person name="Andreopoulos W."/>
            <person name="LaButti K."/>
            <person name="Hundley H."/>
            <person name="Na H."/>
            <person name="Kuo A."/>
            <person name="Barry K."/>
            <person name="Lipzen A."/>
            <person name="Henrissat B."/>
            <person name="Riley R."/>
            <person name="Ahrendt S."/>
            <person name="Nagy L.G."/>
            <person name="Grigoriev I.V."/>
            <person name="Martin F."/>
            <person name="Rosso M.N."/>
        </authorList>
    </citation>
    <scope>NUCLEOTIDE SEQUENCE [LARGE SCALE GENOMIC DNA]</scope>
    <source>
        <strain evidence="9 10">CIRM-BRFM 1785</strain>
    </source>
</reference>
<accession>A0ABQ8KXY4</accession>